<keyword evidence="1" id="KW-0812">Transmembrane</keyword>
<protein>
    <submittedName>
        <fullName evidence="2">Uncharacterized protein</fullName>
    </submittedName>
</protein>
<keyword evidence="1" id="KW-1133">Transmembrane helix</keyword>
<feature type="transmembrane region" description="Helical" evidence="1">
    <location>
        <begin position="21"/>
        <end position="38"/>
    </location>
</feature>
<keyword evidence="1" id="KW-0472">Membrane</keyword>
<evidence type="ECO:0000313" key="2">
    <source>
        <dbReference type="EMBL" id="AFV00397.1"/>
    </source>
</evidence>
<evidence type="ECO:0000256" key="1">
    <source>
        <dbReference type="SAM" id="Phobius"/>
    </source>
</evidence>
<evidence type="ECO:0000313" key="3">
    <source>
        <dbReference type="Proteomes" id="UP000000466"/>
    </source>
</evidence>
<dbReference type="Proteomes" id="UP000000466">
    <property type="component" value="Chromosome"/>
</dbReference>
<keyword evidence="3" id="KW-1185">Reference proteome</keyword>
<accession>K4KMZ5</accession>
<dbReference type="OrthoDB" id="5741904at2"/>
<dbReference type="HOGENOM" id="CLU_1915693_0_0_6"/>
<feature type="transmembrane region" description="Helical" evidence="1">
    <location>
        <begin position="44"/>
        <end position="62"/>
    </location>
</feature>
<name>K4KMZ5_SIMAS</name>
<dbReference type="KEGG" id="saga:M5M_16330"/>
<proteinExistence type="predicted"/>
<dbReference type="RefSeq" id="WP_015048549.1">
    <property type="nucleotide sequence ID" value="NC_018868.3"/>
</dbReference>
<gene>
    <name evidence="2" type="ordered locus">M5M_16330</name>
</gene>
<dbReference type="EMBL" id="CP003746">
    <property type="protein sequence ID" value="AFV00397.1"/>
    <property type="molecule type" value="Genomic_DNA"/>
</dbReference>
<dbReference type="AlphaFoldDB" id="K4KMZ5"/>
<organism evidence="2 3">
    <name type="scientific">Simiduia agarivorans (strain DSM 21679 / JCM 13881 / BCRC 17597 / SA1)</name>
    <dbReference type="NCBI Taxonomy" id="1117647"/>
    <lineage>
        <taxon>Bacteria</taxon>
        <taxon>Pseudomonadati</taxon>
        <taxon>Pseudomonadota</taxon>
        <taxon>Gammaproteobacteria</taxon>
        <taxon>Cellvibrionales</taxon>
        <taxon>Cellvibrionaceae</taxon>
        <taxon>Simiduia</taxon>
    </lineage>
</organism>
<reference evidence="2 3" key="1">
    <citation type="journal article" date="2013" name="Genome Announc.">
        <title>Complete genome sequence of Simiduia agarivorans SA1(T), a marine bacterium able to degrade a variety of polysaccharides.</title>
        <authorList>
            <person name="Lin S.Y."/>
            <person name="Shieh W.Y."/>
            <person name="Chen J.S."/>
            <person name="Tang S.L."/>
        </authorList>
    </citation>
    <scope>NUCLEOTIDE SEQUENCE [LARGE SCALE GENOMIC DNA]</scope>
    <source>
        <strain evidence="3">DSM 21679 / JCM 13881 / BCRC 17597 / SA1</strain>
    </source>
</reference>
<sequence length="132" mass="14372">MAFRRYGGDIHPAGAGGDPRFFWAALGALASGLGIGFWSDGPSLLAALLVFSSFVIAALGYYRPVARYSRIRQGRRKLHIENANNAILAGDTVAFQEAIRRAKIYGPLPEALAAAEQNHHLKRRSLSPERPD</sequence>